<dbReference type="InterPro" id="IPR009057">
    <property type="entry name" value="Homeodomain-like_sf"/>
</dbReference>
<dbReference type="STRING" id="1178515.SY83_20250"/>
<evidence type="ECO:0000313" key="5">
    <source>
        <dbReference type="EMBL" id="ANE48236.1"/>
    </source>
</evidence>
<evidence type="ECO:0000256" key="1">
    <source>
        <dbReference type="ARBA" id="ARBA00023015"/>
    </source>
</evidence>
<dbReference type="InterPro" id="IPR003313">
    <property type="entry name" value="AraC-bd"/>
</dbReference>
<dbReference type="InterPro" id="IPR018060">
    <property type="entry name" value="HTH_AraC"/>
</dbReference>
<dbReference type="InterPro" id="IPR037923">
    <property type="entry name" value="HTH-like"/>
</dbReference>
<keyword evidence="1" id="KW-0805">Transcription regulation</keyword>
<name>A0A172TMP4_9BACL</name>
<dbReference type="KEGG" id="pswu:SY83_20250"/>
<keyword evidence="2" id="KW-0238">DNA-binding</keyword>
<keyword evidence="3" id="KW-0804">Transcription</keyword>
<gene>
    <name evidence="5" type="ORF">SY83_20250</name>
</gene>
<sequence length="310" mass="35774">MDYLMNTIRERQASGMVMYRSSDYLQSPEFPFHMDKYEIRAGQFVEEHSHEFIEFVFIAGGRGIHRYQQEEYTVAKGDVFVIGPGVAHGYRVDAGDTLEVYNLLLEPPLLSGELEALFKVTPFVNFFYVEPFLRKTVEFQSRLTLDAAQIIELQYLIGKIKQEYLNQDAGYQVLTKTMLIELFIFLSRIYDRNKKNPLAALTDEGRLFQQVCEFIRMHHMKPLTLTQASQMCGYSPSAFSAKFKQHTGKTFVEYRNEIRLNVAGELLKGTELKILDIALKVGIDDLSYFNRMFRGLFGVTPGVYRRDAGN</sequence>
<dbReference type="EMBL" id="CP011388">
    <property type="protein sequence ID" value="ANE48236.1"/>
    <property type="molecule type" value="Genomic_DNA"/>
</dbReference>
<dbReference type="PATRIC" id="fig|1178515.4.peg.4096"/>
<proteinExistence type="predicted"/>
<dbReference type="Pfam" id="PF02311">
    <property type="entry name" value="AraC_binding"/>
    <property type="match status" value="1"/>
</dbReference>
<dbReference type="GO" id="GO:0003700">
    <property type="term" value="F:DNA-binding transcription factor activity"/>
    <property type="evidence" value="ECO:0007669"/>
    <property type="project" value="InterPro"/>
</dbReference>
<dbReference type="PANTHER" id="PTHR43280">
    <property type="entry name" value="ARAC-FAMILY TRANSCRIPTIONAL REGULATOR"/>
    <property type="match status" value="1"/>
</dbReference>
<organism evidence="5 6">
    <name type="scientific">Paenibacillus swuensis</name>
    <dbReference type="NCBI Taxonomy" id="1178515"/>
    <lineage>
        <taxon>Bacteria</taxon>
        <taxon>Bacillati</taxon>
        <taxon>Bacillota</taxon>
        <taxon>Bacilli</taxon>
        <taxon>Bacillales</taxon>
        <taxon>Paenibacillaceae</taxon>
        <taxon>Paenibacillus</taxon>
    </lineage>
</organism>
<evidence type="ECO:0000256" key="3">
    <source>
        <dbReference type="ARBA" id="ARBA00023163"/>
    </source>
</evidence>
<dbReference type="InterPro" id="IPR014710">
    <property type="entry name" value="RmlC-like_jellyroll"/>
</dbReference>
<dbReference type="InterPro" id="IPR020449">
    <property type="entry name" value="Tscrpt_reg_AraC-type_HTH"/>
</dbReference>
<dbReference type="PANTHER" id="PTHR43280:SF2">
    <property type="entry name" value="HTH-TYPE TRANSCRIPTIONAL REGULATOR EXSA"/>
    <property type="match status" value="1"/>
</dbReference>
<dbReference type="PROSITE" id="PS01124">
    <property type="entry name" value="HTH_ARAC_FAMILY_2"/>
    <property type="match status" value="1"/>
</dbReference>
<dbReference type="Gene3D" id="2.60.120.10">
    <property type="entry name" value="Jelly Rolls"/>
    <property type="match status" value="1"/>
</dbReference>
<dbReference type="SUPFAM" id="SSF51215">
    <property type="entry name" value="Regulatory protein AraC"/>
    <property type="match status" value="1"/>
</dbReference>
<dbReference type="GO" id="GO:0043565">
    <property type="term" value="F:sequence-specific DNA binding"/>
    <property type="evidence" value="ECO:0007669"/>
    <property type="project" value="InterPro"/>
</dbReference>
<dbReference type="Gene3D" id="1.10.10.60">
    <property type="entry name" value="Homeodomain-like"/>
    <property type="match status" value="2"/>
</dbReference>
<dbReference type="PRINTS" id="PR00032">
    <property type="entry name" value="HTHARAC"/>
</dbReference>
<keyword evidence="6" id="KW-1185">Reference proteome</keyword>
<dbReference type="Pfam" id="PF12833">
    <property type="entry name" value="HTH_18"/>
    <property type="match status" value="1"/>
</dbReference>
<protein>
    <recommendedName>
        <fullName evidence="4">HTH araC/xylS-type domain-containing protein</fullName>
    </recommendedName>
</protein>
<evidence type="ECO:0000256" key="2">
    <source>
        <dbReference type="ARBA" id="ARBA00023125"/>
    </source>
</evidence>
<dbReference type="SMART" id="SM00342">
    <property type="entry name" value="HTH_ARAC"/>
    <property type="match status" value="1"/>
</dbReference>
<evidence type="ECO:0000259" key="4">
    <source>
        <dbReference type="PROSITE" id="PS01124"/>
    </source>
</evidence>
<dbReference type="SUPFAM" id="SSF46689">
    <property type="entry name" value="Homeodomain-like"/>
    <property type="match status" value="2"/>
</dbReference>
<reference evidence="5 6" key="1">
    <citation type="submission" date="2015-01" db="EMBL/GenBank/DDBJ databases">
        <title>Paenibacillus swuensis/DY6/whole genome sequencing.</title>
        <authorList>
            <person name="Kim M.K."/>
            <person name="Srinivasan S."/>
            <person name="Lee J.-J."/>
        </authorList>
    </citation>
    <scope>NUCLEOTIDE SEQUENCE [LARGE SCALE GENOMIC DNA]</scope>
    <source>
        <strain evidence="5 6">DY6</strain>
    </source>
</reference>
<accession>A0A172TMP4</accession>
<feature type="domain" description="HTH araC/xylS-type" evidence="4">
    <location>
        <begin position="209"/>
        <end position="307"/>
    </location>
</feature>
<dbReference type="AlphaFoldDB" id="A0A172TMP4"/>
<evidence type="ECO:0000313" key="6">
    <source>
        <dbReference type="Proteomes" id="UP000076927"/>
    </source>
</evidence>
<dbReference type="Proteomes" id="UP000076927">
    <property type="component" value="Chromosome"/>
</dbReference>